<evidence type="ECO:0000313" key="1">
    <source>
        <dbReference type="EMBL" id="RXK83763.1"/>
    </source>
</evidence>
<dbReference type="EMBL" id="SDHZ01000002">
    <property type="protein sequence ID" value="RXK83763.1"/>
    <property type="molecule type" value="Genomic_DNA"/>
</dbReference>
<dbReference type="RefSeq" id="WP_129004815.1">
    <property type="nucleotide sequence ID" value="NZ_SDHZ01000002.1"/>
</dbReference>
<sequence>MNYFLEITSLPDYPVKFGKNNPDIDNDIDLGKFINPSVLTEPLHYADANNSDLPWDTILQYDAMRSVSGGIIVSTRLKNLIDLQFPHQVQLLECDIAYRGHIATGFYVMNVYTKLPCYDLERSVYEKSAVDQSFDFEKIALIDGILEEYEIEYHIVRSSFDNRIVVSEAFKTVMEEYNINALEFSPSFVAEW</sequence>
<comment type="caution">
    <text evidence="1">The sequence shown here is derived from an EMBL/GenBank/DDBJ whole genome shotgun (WGS) entry which is preliminary data.</text>
</comment>
<dbReference type="OrthoDB" id="666846at2"/>
<evidence type="ECO:0000313" key="2">
    <source>
        <dbReference type="Proteomes" id="UP000290545"/>
    </source>
</evidence>
<dbReference type="Proteomes" id="UP000290545">
    <property type="component" value="Unassembled WGS sequence"/>
</dbReference>
<dbReference type="AlphaFoldDB" id="A0A4Q1D757"/>
<accession>A0A4Q1D757</accession>
<keyword evidence="2" id="KW-1185">Reference proteome</keyword>
<proteinExistence type="predicted"/>
<protein>
    <submittedName>
        <fullName evidence="1">Uncharacterized protein</fullName>
    </submittedName>
</protein>
<organism evidence="1 2">
    <name type="scientific">Filimonas effusa</name>
    <dbReference type="NCBI Taxonomy" id="2508721"/>
    <lineage>
        <taxon>Bacteria</taxon>
        <taxon>Pseudomonadati</taxon>
        <taxon>Bacteroidota</taxon>
        <taxon>Chitinophagia</taxon>
        <taxon>Chitinophagales</taxon>
        <taxon>Chitinophagaceae</taxon>
        <taxon>Filimonas</taxon>
    </lineage>
</organism>
<name>A0A4Q1D757_9BACT</name>
<gene>
    <name evidence="1" type="ORF">ESB13_16950</name>
</gene>
<reference evidence="1 2" key="1">
    <citation type="submission" date="2019-01" db="EMBL/GenBank/DDBJ databases">
        <title>Filimonas sp. strain TTM-71.</title>
        <authorList>
            <person name="Chen W.-M."/>
        </authorList>
    </citation>
    <scope>NUCLEOTIDE SEQUENCE [LARGE SCALE GENOMIC DNA]</scope>
    <source>
        <strain evidence="1 2">TTM-71</strain>
    </source>
</reference>